<organism evidence="9 10">
    <name type="scientific">Psilocybe cf. subviscida</name>
    <dbReference type="NCBI Taxonomy" id="2480587"/>
    <lineage>
        <taxon>Eukaryota</taxon>
        <taxon>Fungi</taxon>
        <taxon>Dikarya</taxon>
        <taxon>Basidiomycota</taxon>
        <taxon>Agaricomycotina</taxon>
        <taxon>Agaricomycetes</taxon>
        <taxon>Agaricomycetidae</taxon>
        <taxon>Agaricales</taxon>
        <taxon>Agaricineae</taxon>
        <taxon>Strophariaceae</taxon>
        <taxon>Psilocybe</taxon>
    </lineage>
</organism>
<evidence type="ECO:0000259" key="8">
    <source>
        <dbReference type="Pfam" id="PF08033"/>
    </source>
</evidence>
<dbReference type="Pfam" id="PF08033">
    <property type="entry name" value="Sec23_BS"/>
    <property type="match status" value="1"/>
</dbReference>
<dbReference type="InterPro" id="IPR007123">
    <property type="entry name" value="Gelsolin-like_dom"/>
</dbReference>
<feature type="domain" description="Zinc finger Sec23/Sec24-type" evidence="5">
    <location>
        <begin position="128"/>
        <end position="166"/>
    </location>
</feature>
<dbReference type="GO" id="GO:0006886">
    <property type="term" value="P:intracellular protein transport"/>
    <property type="evidence" value="ECO:0007669"/>
    <property type="project" value="InterPro"/>
</dbReference>
<dbReference type="InterPro" id="IPR012990">
    <property type="entry name" value="Beta-sandwich_Sec23_24"/>
</dbReference>
<evidence type="ECO:0000259" key="5">
    <source>
        <dbReference type="Pfam" id="PF04810"/>
    </source>
</evidence>
<dbReference type="Pfam" id="PF04815">
    <property type="entry name" value="Sec23_helical"/>
    <property type="match status" value="1"/>
</dbReference>
<keyword evidence="3" id="KW-0653">Protein transport</keyword>
<dbReference type="Gene3D" id="2.30.30.380">
    <property type="entry name" value="Zn-finger domain of Sec23/24"/>
    <property type="match status" value="1"/>
</dbReference>
<evidence type="ECO:0000259" key="7">
    <source>
        <dbReference type="Pfam" id="PF04815"/>
    </source>
</evidence>
<evidence type="ECO:0000313" key="10">
    <source>
        <dbReference type="Proteomes" id="UP000567179"/>
    </source>
</evidence>
<dbReference type="Pfam" id="PF04810">
    <property type="entry name" value="zf-Sec23_Sec24"/>
    <property type="match status" value="1"/>
</dbReference>
<evidence type="ECO:0000259" key="4">
    <source>
        <dbReference type="Pfam" id="PF00626"/>
    </source>
</evidence>
<evidence type="ECO:0000256" key="2">
    <source>
        <dbReference type="ARBA" id="ARBA00022448"/>
    </source>
</evidence>
<dbReference type="Proteomes" id="UP000567179">
    <property type="component" value="Unassembled WGS sequence"/>
</dbReference>
<dbReference type="OrthoDB" id="49016at2759"/>
<dbReference type="GO" id="GO:0008270">
    <property type="term" value="F:zinc ion binding"/>
    <property type="evidence" value="ECO:0007669"/>
    <property type="project" value="InterPro"/>
</dbReference>
<dbReference type="GO" id="GO:0030127">
    <property type="term" value="C:COPII vesicle coat"/>
    <property type="evidence" value="ECO:0007669"/>
    <property type="project" value="InterPro"/>
</dbReference>
<dbReference type="InterPro" id="IPR036174">
    <property type="entry name" value="Znf_Sec23_Sec24_sf"/>
</dbReference>
<dbReference type="GO" id="GO:0000149">
    <property type="term" value="F:SNARE binding"/>
    <property type="evidence" value="ECO:0007669"/>
    <property type="project" value="TreeGrafter"/>
</dbReference>
<dbReference type="InterPro" id="IPR036175">
    <property type="entry name" value="Sec23/24_helical_dom_sf"/>
</dbReference>
<dbReference type="InterPro" id="IPR006895">
    <property type="entry name" value="Znf_Sec23_Sec24"/>
</dbReference>
<evidence type="ECO:0000256" key="3">
    <source>
        <dbReference type="ARBA" id="ARBA00022927"/>
    </source>
</evidence>
<dbReference type="Gene3D" id="3.40.20.10">
    <property type="entry name" value="Severin"/>
    <property type="match status" value="1"/>
</dbReference>
<dbReference type="SUPFAM" id="SSF81811">
    <property type="entry name" value="Helical domain of Sec23/24"/>
    <property type="match status" value="1"/>
</dbReference>
<feature type="domain" description="Gelsolin-like" evidence="4">
    <location>
        <begin position="718"/>
        <end position="779"/>
    </location>
</feature>
<keyword evidence="2" id="KW-0813">Transport</keyword>
<gene>
    <name evidence="9" type="ORF">D9619_007989</name>
</gene>
<dbReference type="InterPro" id="IPR036180">
    <property type="entry name" value="Gelsolin-like_dom_sf"/>
</dbReference>
<evidence type="ECO:0000313" key="9">
    <source>
        <dbReference type="EMBL" id="KAF5311121.1"/>
    </source>
</evidence>
<name>A0A8H5AUG8_9AGAR</name>
<dbReference type="InterPro" id="IPR006900">
    <property type="entry name" value="Sec23/24_helical_dom"/>
</dbReference>
<evidence type="ECO:0000256" key="1">
    <source>
        <dbReference type="ARBA" id="ARBA00008334"/>
    </source>
</evidence>
<proteinExistence type="inferred from homology"/>
<dbReference type="Gene3D" id="1.20.120.730">
    <property type="entry name" value="Sec23/Sec24 helical domain"/>
    <property type="match status" value="1"/>
</dbReference>
<dbReference type="SUPFAM" id="SSF81995">
    <property type="entry name" value="beta-sandwich domain of Sec23/24"/>
    <property type="match status" value="1"/>
</dbReference>
<sequence length="854" mass="94709">MYQHSNHVHIPQPPHSAGLDYKGLRPRIDPSQVPSPIETLEKDRQAWESKIYFTLPGTHAPLCTSDFVAVDQGNSSPKFARVSTWNIPSTSRLSTDSRVPLSAVLQPFADLDPREEPVPVVHTGTSGPARCAGCRSYINPWCTWISGGVRWKCNLCSHETEVSTDYFCNLDANLLRLDHLQRPELNKGTFDFDVTESEEYWAQNPPPHIAQPFASVEGPPKGPRKPLALHYLFALDVSNEAVVSGFLRNACDALKVILCGSTTADGVSVPPGISQSNRISIMTFDKSLHFYDLNSEAARMLVVADLEEVFVPSTSLFVDPVERRESIESLLDSIPSLFGDTAFTDSALGSAIRGGLATFAGLGGHMVIFQATLPNIGAGALPAAPPSEKEFYDTDKEKSLHAPRSSDWISIAEECAEEGLGVSMFLAPNKYMDTGSVCVVPNVTGGEIFWHPRFMPERDGFIMQGQLARLVGRMQGFNCIARVRCSQGLQVKEHYGLFFRSAPGELTMAHLSADSAFTVELEHTKKLSSRAYAFLQCAVLYTSVDGRRRVRVLNLAMNVVELAGNLFQFADMDSVIVHLAKQAMSSMAQRRTFHIREELTEKCANLLLGYRTQCAAATRPSQLIIPEAFRGMPAYTLALQKTKPLKARQVASDVRNYHIHRMLGMSARSLMFYLYPRLLALHDLDDTIALPQLLQNEDGSFTERILMPSCMRDTYFDMQAGGIYLIDNEEMMIFWIGTSASPQLLKDLFGVDDIEALSPYMYTLPVLDTTLSKQVHNILGHRFAQRGKPIKMYIARQNVDAAELEFSDMLVEDQNNGAMSYLDYLAVLHMQISNVLKNGGSVTGTNTGIRKSPW</sequence>
<dbReference type="GO" id="GO:0090110">
    <property type="term" value="P:COPII-coated vesicle cargo loading"/>
    <property type="evidence" value="ECO:0007669"/>
    <property type="project" value="TreeGrafter"/>
</dbReference>
<dbReference type="SUPFAM" id="SSF82919">
    <property type="entry name" value="Zn-finger domain of Sec23/24"/>
    <property type="match status" value="1"/>
</dbReference>
<accession>A0A8H5AUG8</accession>
<dbReference type="Gene3D" id="3.40.50.410">
    <property type="entry name" value="von Willebrand factor, type A domain"/>
    <property type="match status" value="1"/>
</dbReference>
<dbReference type="Pfam" id="PF04811">
    <property type="entry name" value="Sec23_trunk"/>
    <property type="match status" value="1"/>
</dbReference>
<dbReference type="PANTHER" id="PTHR13803">
    <property type="entry name" value="SEC24-RELATED PROTEIN"/>
    <property type="match status" value="1"/>
</dbReference>
<dbReference type="InterPro" id="IPR050550">
    <property type="entry name" value="SEC23_SEC24_subfamily"/>
</dbReference>
<dbReference type="SUPFAM" id="SSF82754">
    <property type="entry name" value="C-terminal, gelsolin-like domain of Sec23/24"/>
    <property type="match status" value="1"/>
</dbReference>
<comment type="caution">
    <text evidence="9">The sequence shown here is derived from an EMBL/GenBank/DDBJ whole genome shotgun (WGS) entry which is preliminary data.</text>
</comment>
<feature type="domain" description="Sec23/Sec24 beta-sandwich" evidence="8">
    <location>
        <begin position="476"/>
        <end position="560"/>
    </location>
</feature>
<comment type="similarity">
    <text evidence="1">Belongs to the SEC23/SEC24 family. SEC24 subfamily.</text>
</comment>
<evidence type="ECO:0000259" key="6">
    <source>
        <dbReference type="Pfam" id="PF04811"/>
    </source>
</evidence>
<dbReference type="EMBL" id="JAACJJ010000057">
    <property type="protein sequence ID" value="KAF5311121.1"/>
    <property type="molecule type" value="Genomic_DNA"/>
</dbReference>
<dbReference type="SUPFAM" id="SSF53300">
    <property type="entry name" value="vWA-like"/>
    <property type="match status" value="1"/>
</dbReference>
<dbReference type="PANTHER" id="PTHR13803:SF4">
    <property type="entry name" value="SECRETORY 24CD, ISOFORM C"/>
    <property type="match status" value="1"/>
</dbReference>
<dbReference type="InterPro" id="IPR036465">
    <property type="entry name" value="vWFA_dom_sf"/>
</dbReference>
<dbReference type="GO" id="GO:0070971">
    <property type="term" value="C:endoplasmic reticulum exit site"/>
    <property type="evidence" value="ECO:0007669"/>
    <property type="project" value="TreeGrafter"/>
</dbReference>
<reference evidence="9 10" key="1">
    <citation type="journal article" date="2020" name="ISME J.">
        <title>Uncovering the hidden diversity of litter-decomposition mechanisms in mushroom-forming fungi.</title>
        <authorList>
            <person name="Floudas D."/>
            <person name="Bentzer J."/>
            <person name="Ahren D."/>
            <person name="Johansson T."/>
            <person name="Persson P."/>
            <person name="Tunlid A."/>
        </authorList>
    </citation>
    <scope>NUCLEOTIDE SEQUENCE [LARGE SCALE GENOMIC DNA]</scope>
    <source>
        <strain evidence="9 10">CBS 101986</strain>
    </source>
</reference>
<dbReference type="InterPro" id="IPR006896">
    <property type="entry name" value="Sec23/24_trunk_dom"/>
</dbReference>
<dbReference type="Gene3D" id="2.60.40.1670">
    <property type="entry name" value="beta-sandwich domain of Sec23/24"/>
    <property type="match status" value="1"/>
</dbReference>
<keyword evidence="10" id="KW-1185">Reference proteome</keyword>
<dbReference type="InterPro" id="IPR029006">
    <property type="entry name" value="ADF-H/Gelsolin-like_dom_sf"/>
</dbReference>
<feature type="domain" description="Sec23/Sec24 helical" evidence="7">
    <location>
        <begin position="571"/>
        <end position="671"/>
    </location>
</feature>
<protein>
    <submittedName>
        <fullName evidence="9">Uncharacterized protein</fullName>
    </submittedName>
</protein>
<feature type="domain" description="Sec23/Sec24 trunk" evidence="6">
    <location>
        <begin position="228"/>
        <end position="470"/>
    </location>
</feature>
<dbReference type="Pfam" id="PF00626">
    <property type="entry name" value="Gelsolin"/>
    <property type="match status" value="1"/>
</dbReference>
<dbReference type="AlphaFoldDB" id="A0A8H5AUG8"/>